<keyword evidence="1" id="KW-1133">Transmembrane helix</keyword>
<evidence type="ECO:0000256" key="1">
    <source>
        <dbReference type="SAM" id="Phobius"/>
    </source>
</evidence>
<sequence>MKKIIVFFFCSFLFAFGEPYHIGDKIGLNIKNLKKDEIKESLKKWEIDKIEGKNKDYNVYFHTYSSGEKDIILGDKNLKINIVPLTESKDMKIFTNFENLENTVVKKDYPYLGIGLGIIGIFLFLISCLWFIVDYLHSPKYIFNKKLKKINENNWPEELSFIIREYIDRIYNSKFLYGEYIKIGILTEKDIQLLKRFDYLKFTPKKNGDFEEMKKEVLNLYERIGDDKNV</sequence>
<dbReference type="Proteomes" id="UP000191153">
    <property type="component" value="Unassembled WGS sequence"/>
</dbReference>
<keyword evidence="3" id="KW-1185">Reference proteome</keyword>
<dbReference type="STRING" id="180163.SAMN02745174_01363"/>
<protein>
    <submittedName>
        <fullName evidence="2">Uncharacterized protein</fullName>
    </submittedName>
</protein>
<dbReference type="RefSeq" id="WP_078693857.1">
    <property type="nucleotide sequence ID" value="NZ_FUWX01000009.1"/>
</dbReference>
<dbReference type="OrthoDB" id="87029at2"/>
<organism evidence="2 3">
    <name type="scientific">Cetobacterium ceti</name>
    <dbReference type="NCBI Taxonomy" id="180163"/>
    <lineage>
        <taxon>Bacteria</taxon>
        <taxon>Fusobacteriati</taxon>
        <taxon>Fusobacteriota</taxon>
        <taxon>Fusobacteriia</taxon>
        <taxon>Fusobacteriales</taxon>
        <taxon>Fusobacteriaceae</taxon>
        <taxon>Cetobacterium</taxon>
    </lineage>
</organism>
<evidence type="ECO:0000313" key="2">
    <source>
        <dbReference type="EMBL" id="SJZ71558.1"/>
    </source>
</evidence>
<feature type="transmembrane region" description="Helical" evidence="1">
    <location>
        <begin position="111"/>
        <end position="136"/>
    </location>
</feature>
<dbReference type="AlphaFoldDB" id="A0A1T4MY20"/>
<reference evidence="2 3" key="1">
    <citation type="submission" date="2017-02" db="EMBL/GenBank/DDBJ databases">
        <authorList>
            <person name="Peterson S.W."/>
        </authorList>
    </citation>
    <scope>NUCLEOTIDE SEQUENCE [LARGE SCALE GENOMIC DNA]</scope>
    <source>
        <strain evidence="2 3">ATCC 700028</strain>
    </source>
</reference>
<keyword evidence="1" id="KW-0812">Transmembrane</keyword>
<keyword evidence="1" id="KW-0472">Membrane</keyword>
<gene>
    <name evidence="2" type="ORF">SAMN02745174_01363</name>
</gene>
<proteinExistence type="predicted"/>
<accession>A0A1T4MY20</accession>
<name>A0A1T4MY20_9FUSO</name>
<evidence type="ECO:0000313" key="3">
    <source>
        <dbReference type="Proteomes" id="UP000191153"/>
    </source>
</evidence>
<dbReference type="EMBL" id="FUWX01000009">
    <property type="protein sequence ID" value="SJZ71558.1"/>
    <property type="molecule type" value="Genomic_DNA"/>
</dbReference>